<accession>A0ABW5U696</accession>
<dbReference type="Pfam" id="PF01627">
    <property type="entry name" value="Hpt"/>
    <property type="match status" value="1"/>
</dbReference>
<comment type="caution">
    <text evidence="3">The sequence shown here is derived from an EMBL/GenBank/DDBJ whole genome shotgun (WGS) entry which is preliminary data.</text>
</comment>
<keyword evidence="4" id="KW-1185">Reference proteome</keyword>
<name>A0ABW5U696_9RHOB</name>
<dbReference type="EMBL" id="JBHUMP010000009">
    <property type="protein sequence ID" value="MFD2740262.1"/>
    <property type="molecule type" value="Genomic_DNA"/>
</dbReference>
<reference evidence="4" key="1">
    <citation type="journal article" date="2019" name="Int. J. Syst. Evol. Microbiol.">
        <title>The Global Catalogue of Microorganisms (GCM) 10K type strain sequencing project: providing services to taxonomists for standard genome sequencing and annotation.</title>
        <authorList>
            <consortium name="The Broad Institute Genomics Platform"/>
            <consortium name="The Broad Institute Genome Sequencing Center for Infectious Disease"/>
            <person name="Wu L."/>
            <person name="Ma J."/>
        </authorList>
    </citation>
    <scope>NUCLEOTIDE SEQUENCE [LARGE SCALE GENOMIC DNA]</scope>
    <source>
        <strain evidence="4">TISTR 2562</strain>
    </source>
</reference>
<dbReference type="InterPro" id="IPR036641">
    <property type="entry name" value="HPT_dom_sf"/>
</dbReference>
<feature type="domain" description="HPt" evidence="2">
    <location>
        <begin position="27"/>
        <end position="91"/>
    </location>
</feature>
<dbReference type="RefSeq" id="WP_386374641.1">
    <property type="nucleotide sequence ID" value="NZ_JBHUMP010000009.1"/>
</dbReference>
<evidence type="ECO:0000259" key="2">
    <source>
        <dbReference type="Pfam" id="PF01627"/>
    </source>
</evidence>
<evidence type="ECO:0000313" key="4">
    <source>
        <dbReference type="Proteomes" id="UP001597474"/>
    </source>
</evidence>
<gene>
    <name evidence="3" type="ORF">ACFSUD_11810</name>
</gene>
<proteinExistence type="predicted"/>
<evidence type="ECO:0000313" key="3">
    <source>
        <dbReference type="EMBL" id="MFD2740262.1"/>
    </source>
</evidence>
<dbReference type="Proteomes" id="UP001597474">
    <property type="component" value="Unassembled WGS sequence"/>
</dbReference>
<protein>
    <submittedName>
        <fullName evidence="3">Hpt domain-containing protein</fullName>
    </submittedName>
</protein>
<dbReference type="InterPro" id="IPR008207">
    <property type="entry name" value="Sig_transdc_His_kin_Hpt_dom"/>
</dbReference>
<keyword evidence="1" id="KW-0902">Two-component regulatory system</keyword>
<evidence type="ECO:0000256" key="1">
    <source>
        <dbReference type="ARBA" id="ARBA00023012"/>
    </source>
</evidence>
<organism evidence="3 4">
    <name type="scientific">Sulfitobacter aestuarii</name>
    <dbReference type="NCBI Taxonomy" id="2161676"/>
    <lineage>
        <taxon>Bacteria</taxon>
        <taxon>Pseudomonadati</taxon>
        <taxon>Pseudomonadota</taxon>
        <taxon>Alphaproteobacteria</taxon>
        <taxon>Rhodobacterales</taxon>
        <taxon>Roseobacteraceae</taxon>
        <taxon>Sulfitobacter</taxon>
    </lineage>
</organism>
<dbReference type="Gene3D" id="1.20.120.160">
    <property type="entry name" value="HPT domain"/>
    <property type="match status" value="1"/>
</dbReference>
<sequence length="125" mass="13236">MTSTAKPQLPGLERIRARFVLMLSNRQAQIAEHALSAWDGETLEDINGNLAAAQAILHQIAGSAGSIGLPELGRSARDCELAIARHLEGPDADLAICPGELIHQLDGFVLLCLRITGSETAAQDS</sequence>
<dbReference type="SUPFAM" id="SSF47226">
    <property type="entry name" value="Histidine-containing phosphotransfer domain, HPT domain"/>
    <property type="match status" value="1"/>
</dbReference>